<sequence length="29" mass="3277">MHVQEIELLSPTTGRVGVIIFTGYENVSW</sequence>
<organism evidence="1 2">
    <name type="scientific">Xylella taiwanensis</name>
    <dbReference type="NCBI Taxonomy" id="1444770"/>
    <lineage>
        <taxon>Bacteria</taxon>
        <taxon>Pseudomonadati</taxon>
        <taxon>Pseudomonadota</taxon>
        <taxon>Gammaproteobacteria</taxon>
        <taxon>Lysobacterales</taxon>
        <taxon>Lysobacteraceae</taxon>
        <taxon>Xylella</taxon>
    </lineage>
</organism>
<name>Z9JKA1_9GAMM</name>
<dbReference type="AlphaFoldDB" id="Z9JKA1"/>
<proteinExistence type="predicted"/>
<dbReference type="EMBL" id="JDSQ01000009">
    <property type="protein sequence ID" value="EWS78177.1"/>
    <property type="molecule type" value="Genomic_DNA"/>
</dbReference>
<accession>Z9JKA1</accession>
<comment type="caution">
    <text evidence="1">The sequence shown here is derived from an EMBL/GenBank/DDBJ whole genome shotgun (WGS) entry which is preliminary data.</text>
</comment>
<gene>
    <name evidence="1" type="ORF">AF72_06645</name>
</gene>
<evidence type="ECO:0000313" key="1">
    <source>
        <dbReference type="EMBL" id="EWS78177.1"/>
    </source>
</evidence>
<evidence type="ECO:0000313" key="2">
    <source>
        <dbReference type="Proteomes" id="UP000020406"/>
    </source>
</evidence>
<reference evidence="1 2" key="1">
    <citation type="journal article" date="2014" name="Genome Announc.">
        <title>Draft Genome Sequence of Xylella fastidiosa Pear Leaf Scorch Strain in Taiwan.</title>
        <authorList>
            <person name="Su C.C."/>
            <person name="Deng W.L."/>
            <person name="Jan F.J."/>
            <person name="Chang C.J."/>
            <person name="Huang H."/>
            <person name="Chen J."/>
        </authorList>
    </citation>
    <scope>NUCLEOTIDE SEQUENCE [LARGE SCALE GENOMIC DNA]</scope>
    <source>
        <strain evidence="1 2">PLS229</strain>
    </source>
</reference>
<dbReference type="Proteomes" id="UP000020406">
    <property type="component" value="Unassembled WGS sequence"/>
</dbReference>
<protein>
    <submittedName>
        <fullName evidence="1">Uncharacterized protein</fullName>
    </submittedName>
</protein>